<evidence type="ECO:0000313" key="1">
    <source>
        <dbReference type="EMBL" id="RHZ59915.1"/>
    </source>
</evidence>
<evidence type="ECO:0000313" key="2">
    <source>
        <dbReference type="Proteomes" id="UP000266861"/>
    </source>
</evidence>
<accession>A0A397H9X3</accession>
<keyword evidence="2" id="KW-1185">Reference proteome</keyword>
<dbReference type="EMBL" id="PQFF01000327">
    <property type="protein sequence ID" value="RHZ59915.1"/>
    <property type="molecule type" value="Genomic_DNA"/>
</dbReference>
<gene>
    <name evidence="1" type="ORF">Glove_360g56</name>
</gene>
<proteinExistence type="predicted"/>
<reference evidence="1 2" key="1">
    <citation type="submission" date="2018-08" db="EMBL/GenBank/DDBJ databases">
        <title>Genome and evolution of the arbuscular mycorrhizal fungus Diversispora epigaea (formerly Glomus versiforme) and its bacterial endosymbionts.</title>
        <authorList>
            <person name="Sun X."/>
            <person name="Fei Z."/>
            <person name="Harrison M."/>
        </authorList>
    </citation>
    <scope>NUCLEOTIDE SEQUENCE [LARGE SCALE GENOMIC DNA]</scope>
    <source>
        <strain evidence="1 2">IT104</strain>
    </source>
</reference>
<sequence length="92" mass="10844">MILPKLSTRKNFCETYLIFLKYVFIGKGFNDNIKTERNLPVMRSSEDLFSVSFTIFGKIFFLITPGQSDTSEYTKVKKRHIIYIYLVVKTIF</sequence>
<dbReference type="Proteomes" id="UP000266861">
    <property type="component" value="Unassembled WGS sequence"/>
</dbReference>
<comment type="caution">
    <text evidence="1">The sequence shown here is derived from an EMBL/GenBank/DDBJ whole genome shotgun (WGS) entry which is preliminary data.</text>
</comment>
<organism evidence="1 2">
    <name type="scientific">Diversispora epigaea</name>
    <dbReference type="NCBI Taxonomy" id="1348612"/>
    <lineage>
        <taxon>Eukaryota</taxon>
        <taxon>Fungi</taxon>
        <taxon>Fungi incertae sedis</taxon>
        <taxon>Mucoromycota</taxon>
        <taxon>Glomeromycotina</taxon>
        <taxon>Glomeromycetes</taxon>
        <taxon>Diversisporales</taxon>
        <taxon>Diversisporaceae</taxon>
        <taxon>Diversispora</taxon>
    </lineage>
</organism>
<name>A0A397H9X3_9GLOM</name>
<protein>
    <submittedName>
        <fullName evidence="1">Uncharacterized protein</fullName>
    </submittedName>
</protein>
<dbReference type="AlphaFoldDB" id="A0A397H9X3"/>